<name>A0ABU2MB23_9ACTN</name>
<dbReference type="RefSeq" id="WP_311512483.1">
    <property type="nucleotide sequence ID" value="NZ_JAVREP010000009.1"/>
</dbReference>
<sequence>MRAQTARVRHLAAHQIRYAPVRVDGRDHPDQSDAGTPAGRERQ</sequence>
<protein>
    <submittedName>
        <fullName evidence="2">Uncharacterized protein</fullName>
    </submittedName>
</protein>
<evidence type="ECO:0000313" key="3">
    <source>
        <dbReference type="Proteomes" id="UP001183390"/>
    </source>
</evidence>
<dbReference type="Proteomes" id="UP001183390">
    <property type="component" value="Unassembled WGS sequence"/>
</dbReference>
<evidence type="ECO:0000256" key="1">
    <source>
        <dbReference type="SAM" id="MobiDB-lite"/>
    </source>
</evidence>
<organism evidence="2 3">
    <name type="scientific">Nocardiopsis lambiniae</name>
    <dbReference type="NCBI Taxonomy" id="3075539"/>
    <lineage>
        <taxon>Bacteria</taxon>
        <taxon>Bacillati</taxon>
        <taxon>Actinomycetota</taxon>
        <taxon>Actinomycetes</taxon>
        <taxon>Streptosporangiales</taxon>
        <taxon>Nocardiopsidaceae</taxon>
        <taxon>Nocardiopsis</taxon>
    </lineage>
</organism>
<proteinExistence type="predicted"/>
<feature type="region of interest" description="Disordered" evidence="1">
    <location>
        <begin position="19"/>
        <end position="43"/>
    </location>
</feature>
<evidence type="ECO:0000313" key="2">
    <source>
        <dbReference type="EMBL" id="MDT0329879.1"/>
    </source>
</evidence>
<gene>
    <name evidence="2" type="ORF">RM479_15815</name>
</gene>
<reference evidence="3" key="1">
    <citation type="submission" date="2023-07" db="EMBL/GenBank/DDBJ databases">
        <title>30 novel species of actinomycetes from the DSMZ collection.</title>
        <authorList>
            <person name="Nouioui I."/>
        </authorList>
    </citation>
    <scope>NUCLEOTIDE SEQUENCE [LARGE SCALE GENOMIC DNA]</scope>
    <source>
        <strain evidence="3">DSM 44743</strain>
    </source>
</reference>
<dbReference type="EMBL" id="JAVREP010000009">
    <property type="protein sequence ID" value="MDT0329879.1"/>
    <property type="molecule type" value="Genomic_DNA"/>
</dbReference>
<accession>A0ABU2MB23</accession>
<comment type="caution">
    <text evidence="2">The sequence shown here is derived from an EMBL/GenBank/DDBJ whole genome shotgun (WGS) entry which is preliminary data.</text>
</comment>
<keyword evidence="3" id="KW-1185">Reference proteome</keyword>